<dbReference type="GO" id="GO:0044781">
    <property type="term" value="P:bacterial-type flagellum organization"/>
    <property type="evidence" value="ECO:0007669"/>
    <property type="project" value="UniProtKB-KW"/>
</dbReference>
<dbReference type="GO" id="GO:0045892">
    <property type="term" value="P:negative regulation of DNA-templated transcription"/>
    <property type="evidence" value="ECO:0007669"/>
    <property type="project" value="InterPro"/>
</dbReference>
<keyword evidence="5" id="KW-0805">Transcription regulation</keyword>
<comment type="function">
    <text evidence="7">Responsible for the coupling of flagellin expression to flagellar assembly by preventing expression of the flagellin genes when a component of the middle class of proteins is defective. It negatively regulates flagellar genes by inhibiting the activity of FliA by directly binding to FliA.</text>
</comment>
<evidence type="ECO:0000256" key="3">
    <source>
        <dbReference type="ARBA" id="ARBA00022491"/>
    </source>
</evidence>
<evidence type="ECO:0000259" key="10">
    <source>
        <dbReference type="Pfam" id="PF04316"/>
    </source>
</evidence>
<evidence type="ECO:0000313" key="11">
    <source>
        <dbReference type="EMBL" id="MBK7673922.1"/>
    </source>
</evidence>
<accession>A0A935PX87</accession>
<keyword evidence="3" id="KW-0678">Repressor</keyword>
<evidence type="ECO:0000256" key="8">
    <source>
        <dbReference type="ARBA" id="ARBA00030117"/>
    </source>
</evidence>
<evidence type="ECO:0000256" key="5">
    <source>
        <dbReference type="ARBA" id="ARBA00023015"/>
    </source>
</evidence>
<name>A0A935PX87_9PROT</name>
<comment type="similarity">
    <text evidence="1">Belongs to the FlgM family.</text>
</comment>
<protein>
    <recommendedName>
        <fullName evidence="2">Negative regulator of flagellin synthesis</fullName>
    </recommendedName>
    <alternativeName>
        <fullName evidence="8">Anti-sigma-28 factor</fullName>
    </alternativeName>
</protein>
<evidence type="ECO:0000256" key="2">
    <source>
        <dbReference type="ARBA" id="ARBA00017823"/>
    </source>
</evidence>
<organism evidence="11 12">
    <name type="scientific">Candidatus Accumulibacter proximus</name>
    <dbReference type="NCBI Taxonomy" id="2954385"/>
    <lineage>
        <taxon>Bacteria</taxon>
        <taxon>Pseudomonadati</taxon>
        <taxon>Pseudomonadota</taxon>
        <taxon>Betaproteobacteria</taxon>
        <taxon>Candidatus Accumulibacter</taxon>
    </lineage>
</organism>
<dbReference type="InterPro" id="IPR031316">
    <property type="entry name" value="FlgM_C"/>
</dbReference>
<dbReference type="Proteomes" id="UP000697998">
    <property type="component" value="Unassembled WGS sequence"/>
</dbReference>
<feature type="domain" description="Anti-sigma-28 factor FlgM C-terminal" evidence="10">
    <location>
        <begin position="33"/>
        <end position="80"/>
    </location>
</feature>
<evidence type="ECO:0000256" key="9">
    <source>
        <dbReference type="SAM" id="MobiDB-lite"/>
    </source>
</evidence>
<dbReference type="EMBL" id="JADJMH010000001">
    <property type="protein sequence ID" value="MBK7673922.1"/>
    <property type="molecule type" value="Genomic_DNA"/>
</dbReference>
<keyword evidence="11" id="KW-0282">Flagellum</keyword>
<keyword evidence="6" id="KW-0804">Transcription</keyword>
<dbReference type="NCBIfam" id="TIGR03824">
    <property type="entry name" value="FlgM_jcvi"/>
    <property type="match status" value="1"/>
</dbReference>
<keyword evidence="4" id="KW-1005">Bacterial flagellum biogenesis</keyword>
<dbReference type="SUPFAM" id="SSF101498">
    <property type="entry name" value="Anti-sigma factor FlgM"/>
    <property type="match status" value="1"/>
</dbReference>
<dbReference type="InterPro" id="IPR007412">
    <property type="entry name" value="FlgM"/>
</dbReference>
<dbReference type="AlphaFoldDB" id="A0A935PX87"/>
<proteinExistence type="inferred from homology"/>
<reference evidence="11 12" key="1">
    <citation type="submission" date="2020-10" db="EMBL/GenBank/DDBJ databases">
        <title>Connecting structure to function with the recovery of over 1000 high-quality activated sludge metagenome-assembled genomes encoding full-length rRNA genes using long-read sequencing.</title>
        <authorList>
            <person name="Singleton C.M."/>
            <person name="Petriglieri F."/>
            <person name="Kristensen J.M."/>
            <person name="Kirkegaard R.H."/>
            <person name="Michaelsen T.Y."/>
            <person name="Andersen M.H."/>
            <person name="Karst S.M."/>
            <person name="Dueholm M.S."/>
            <person name="Nielsen P.H."/>
            <person name="Albertsen M."/>
        </authorList>
    </citation>
    <scope>NUCLEOTIDE SEQUENCE [LARGE SCALE GENOMIC DNA]</scope>
    <source>
        <strain evidence="11">EsbW_18-Q3-R4-48_BATAC.285</strain>
    </source>
</reference>
<sequence length="93" mass="9645">MKIDSTTTTASTFGETRTRTTVTQPAAGPAAEVHLSDLAAQLQLSGDAPAFDASRVAEISQAIAEGRFTINAEAIAERLIASASELVGSQERP</sequence>
<comment type="caution">
    <text evidence="11">The sequence shown here is derived from an EMBL/GenBank/DDBJ whole genome shotgun (WGS) entry which is preliminary data.</text>
</comment>
<evidence type="ECO:0000256" key="7">
    <source>
        <dbReference type="ARBA" id="ARBA00024739"/>
    </source>
</evidence>
<feature type="compositionally biased region" description="Low complexity" evidence="9">
    <location>
        <begin position="1"/>
        <end position="23"/>
    </location>
</feature>
<keyword evidence="11" id="KW-0969">Cilium</keyword>
<dbReference type="InterPro" id="IPR035890">
    <property type="entry name" value="Anti-sigma-28_factor_FlgM_sf"/>
</dbReference>
<evidence type="ECO:0000256" key="4">
    <source>
        <dbReference type="ARBA" id="ARBA00022795"/>
    </source>
</evidence>
<evidence type="ECO:0000313" key="12">
    <source>
        <dbReference type="Proteomes" id="UP000697998"/>
    </source>
</evidence>
<dbReference type="Pfam" id="PF04316">
    <property type="entry name" value="FlgM"/>
    <property type="match status" value="1"/>
</dbReference>
<feature type="region of interest" description="Disordered" evidence="9">
    <location>
        <begin position="1"/>
        <end position="29"/>
    </location>
</feature>
<evidence type="ECO:0000256" key="6">
    <source>
        <dbReference type="ARBA" id="ARBA00023163"/>
    </source>
</evidence>
<keyword evidence="11" id="KW-0966">Cell projection</keyword>
<evidence type="ECO:0000256" key="1">
    <source>
        <dbReference type="ARBA" id="ARBA00005322"/>
    </source>
</evidence>
<gene>
    <name evidence="11" type="primary">flgM</name>
    <name evidence="11" type="ORF">IPJ27_03665</name>
</gene>